<keyword evidence="1" id="KW-0472">Membrane</keyword>
<evidence type="ECO:0000313" key="3">
    <source>
        <dbReference type="Proteomes" id="UP000004892"/>
    </source>
</evidence>
<accession>H1DJM5</accession>
<gene>
    <name evidence="2" type="ORF">HMPREF9449_02461</name>
</gene>
<dbReference type="EMBL" id="ADMC01000026">
    <property type="protein sequence ID" value="EHP46094.1"/>
    <property type="molecule type" value="Genomic_DNA"/>
</dbReference>
<sequence length="120" mass="14528">MKDKALHEIFRQMEKSVLPEDFNDRIMKRVYREQRRKEWRNVVLVAFTSVLLLLGAAYIFVHYFSFNFHTVFGTLLEKTGEIISSGLVFYGFILLPVLLLCWMDYRMRRHFHLRNLRPDK</sequence>
<dbReference type="HOGENOM" id="CLU_2047280_0_0_10"/>
<dbReference type="PATRIC" id="fig|742817.3.peg.2633"/>
<dbReference type="AlphaFoldDB" id="H1DJM5"/>
<feature type="transmembrane region" description="Helical" evidence="1">
    <location>
        <begin position="42"/>
        <end position="63"/>
    </location>
</feature>
<evidence type="ECO:0000256" key="1">
    <source>
        <dbReference type="SAM" id="Phobius"/>
    </source>
</evidence>
<reference evidence="2 3" key="1">
    <citation type="submission" date="2012-01" db="EMBL/GenBank/DDBJ databases">
        <title>The Genome Sequence of Odoribacter laneus YIT 12061.</title>
        <authorList>
            <consortium name="The Broad Institute Genome Sequencing Platform"/>
            <person name="Earl A."/>
            <person name="Ward D."/>
            <person name="Feldgarden M."/>
            <person name="Gevers D."/>
            <person name="Morotomi M."/>
            <person name="Young S.K."/>
            <person name="Zeng Q."/>
            <person name="Gargeya S."/>
            <person name="Fitzgerald M."/>
            <person name="Haas B."/>
            <person name="Abouelleil A."/>
            <person name="Alvarado L."/>
            <person name="Arachchi H.M."/>
            <person name="Berlin A."/>
            <person name="Chapman S.B."/>
            <person name="Gearin G."/>
            <person name="Goldberg J."/>
            <person name="Griggs A."/>
            <person name="Gujja S."/>
            <person name="Hansen M."/>
            <person name="Heiman D."/>
            <person name="Howarth C."/>
            <person name="Larimer J."/>
            <person name="Lui A."/>
            <person name="MacDonald P.J.P."/>
            <person name="McCowen C."/>
            <person name="Montmayeur A."/>
            <person name="Murphy C."/>
            <person name="Neiman D."/>
            <person name="Pearson M."/>
            <person name="Priest M."/>
            <person name="Roberts A."/>
            <person name="Saif S."/>
            <person name="Shea T."/>
            <person name="Sisk P."/>
            <person name="Stolte C."/>
            <person name="Sykes S."/>
            <person name="Wortman J."/>
            <person name="Nusbaum C."/>
            <person name="Birren B."/>
        </authorList>
    </citation>
    <scope>NUCLEOTIDE SEQUENCE [LARGE SCALE GENOMIC DNA]</scope>
    <source>
        <strain evidence="2 3">YIT 12061</strain>
    </source>
</reference>
<dbReference type="STRING" id="742817.HMPREF9449_02461"/>
<proteinExistence type="predicted"/>
<organism evidence="2 3">
    <name type="scientific">Odoribacter laneus YIT 12061</name>
    <dbReference type="NCBI Taxonomy" id="742817"/>
    <lineage>
        <taxon>Bacteria</taxon>
        <taxon>Pseudomonadati</taxon>
        <taxon>Bacteroidota</taxon>
        <taxon>Bacteroidia</taxon>
        <taxon>Bacteroidales</taxon>
        <taxon>Odoribacteraceae</taxon>
        <taxon>Odoribacter</taxon>
    </lineage>
</organism>
<comment type="caution">
    <text evidence="2">The sequence shown here is derived from an EMBL/GenBank/DDBJ whole genome shotgun (WGS) entry which is preliminary data.</text>
</comment>
<name>H1DJM5_9BACT</name>
<keyword evidence="1" id="KW-1133">Transmembrane helix</keyword>
<keyword evidence="3" id="KW-1185">Reference proteome</keyword>
<protein>
    <recommendedName>
        <fullName evidence="4">Transmembrane protein</fullName>
    </recommendedName>
</protein>
<keyword evidence="1" id="KW-0812">Transmembrane</keyword>
<evidence type="ECO:0000313" key="2">
    <source>
        <dbReference type="EMBL" id="EHP46094.1"/>
    </source>
</evidence>
<dbReference type="Proteomes" id="UP000004892">
    <property type="component" value="Unassembled WGS sequence"/>
</dbReference>
<evidence type="ECO:0008006" key="4">
    <source>
        <dbReference type="Google" id="ProtNLM"/>
    </source>
</evidence>
<feature type="transmembrane region" description="Helical" evidence="1">
    <location>
        <begin position="83"/>
        <end position="105"/>
    </location>
</feature>